<proteinExistence type="predicted"/>
<accession>A0ABW0HQI4</accession>
<organism evidence="2 3">
    <name type="scientific">Cohnella soli</name>
    <dbReference type="NCBI Taxonomy" id="425005"/>
    <lineage>
        <taxon>Bacteria</taxon>
        <taxon>Bacillati</taxon>
        <taxon>Bacillota</taxon>
        <taxon>Bacilli</taxon>
        <taxon>Bacillales</taxon>
        <taxon>Paenibacillaceae</taxon>
        <taxon>Cohnella</taxon>
    </lineage>
</organism>
<keyword evidence="3" id="KW-1185">Reference proteome</keyword>
<comment type="caution">
    <text evidence="2">The sequence shown here is derived from an EMBL/GenBank/DDBJ whole genome shotgun (WGS) entry which is preliminary data.</text>
</comment>
<protein>
    <submittedName>
        <fullName evidence="2">Uncharacterized protein</fullName>
    </submittedName>
</protein>
<reference evidence="3" key="1">
    <citation type="journal article" date="2019" name="Int. J. Syst. Evol. Microbiol.">
        <title>The Global Catalogue of Microorganisms (GCM) 10K type strain sequencing project: providing services to taxonomists for standard genome sequencing and annotation.</title>
        <authorList>
            <consortium name="The Broad Institute Genomics Platform"/>
            <consortium name="The Broad Institute Genome Sequencing Center for Infectious Disease"/>
            <person name="Wu L."/>
            <person name="Ma J."/>
        </authorList>
    </citation>
    <scope>NUCLEOTIDE SEQUENCE [LARGE SCALE GENOMIC DNA]</scope>
    <source>
        <strain evidence="3">CGMCC 1.18575</strain>
    </source>
</reference>
<dbReference type="EMBL" id="JBHSMI010000012">
    <property type="protein sequence ID" value="MFC5402470.1"/>
    <property type="molecule type" value="Genomic_DNA"/>
</dbReference>
<dbReference type="RefSeq" id="WP_378130947.1">
    <property type="nucleotide sequence ID" value="NZ_JBHSMI010000012.1"/>
</dbReference>
<feature type="region of interest" description="Disordered" evidence="1">
    <location>
        <begin position="1"/>
        <end position="25"/>
    </location>
</feature>
<sequence length="222" mass="24394">MNSATDGEKNAEKLPAGQAVVGEDGSAAEQMDEELGIRTKEGAIAFVLKVNCKLELLDEHILEITANAGKLPKDEIVLEHGLEIRNSLTTAQKANILAAVRDVTKNDVAHCLANDIVQIHGHVRRDYIQRNPRILTKRGFSTDESKLLREMIHILCNLNSVEKATVKFHPSGDSKETLSYTVAGELNGKLGRLAFNFDKVFDEDGNEIEGMLVVTILDPKPL</sequence>
<evidence type="ECO:0000313" key="3">
    <source>
        <dbReference type="Proteomes" id="UP001596113"/>
    </source>
</evidence>
<dbReference type="Proteomes" id="UP001596113">
    <property type="component" value="Unassembled WGS sequence"/>
</dbReference>
<name>A0ABW0HQI4_9BACL</name>
<gene>
    <name evidence="2" type="ORF">ACFPOF_06935</name>
</gene>
<evidence type="ECO:0000313" key="2">
    <source>
        <dbReference type="EMBL" id="MFC5402470.1"/>
    </source>
</evidence>
<feature type="compositionally biased region" description="Basic and acidic residues" evidence="1">
    <location>
        <begin position="1"/>
        <end position="12"/>
    </location>
</feature>
<evidence type="ECO:0000256" key="1">
    <source>
        <dbReference type="SAM" id="MobiDB-lite"/>
    </source>
</evidence>